<feature type="binding site" evidence="10">
    <location>
        <position position="411"/>
    </location>
    <ligand>
        <name>UDP-N-acetyl-alpha-D-glucosamine</name>
        <dbReference type="ChEBI" id="CHEBI:57705"/>
    </ligand>
</feature>
<feature type="region of interest" description="Disordered" evidence="11">
    <location>
        <begin position="312"/>
        <end position="349"/>
    </location>
</feature>
<dbReference type="InterPro" id="IPR006009">
    <property type="entry name" value="GlcNAc_MurG"/>
</dbReference>
<dbReference type="GO" id="GO:0008360">
    <property type="term" value="P:regulation of cell shape"/>
    <property type="evidence" value="ECO:0007669"/>
    <property type="project" value="UniProtKB-KW"/>
</dbReference>
<keyword evidence="15" id="KW-1185">Reference proteome</keyword>
<keyword evidence="6 10" id="KW-0573">Peptidoglycan synthesis</keyword>
<dbReference type="GO" id="GO:0050511">
    <property type="term" value="F:undecaprenyldiphospho-muramoylpentapeptide beta-N-acetylglucosaminyltransferase activity"/>
    <property type="evidence" value="ECO:0007669"/>
    <property type="project" value="UniProtKB-UniRule"/>
</dbReference>
<dbReference type="PANTHER" id="PTHR21015">
    <property type="entry name" value="UDP-N-ACETYLGLUCOSAMINE--N-ACETYLMURAMYL-(PENTAPEPTIDE) PYROPHOSPHORYL-UNDECAPRENOL N-ACETYLGLUCOSAMINE TRANSFERASE 1"/>
    <property type="match status" value="1"/>
</dbReference>
<dbReference type="CDD" id="cd03785">
    <property type="entry name" value="GT28_MurG"/>
    <property type="match status" value="1"/>
</dbReference>
<evidence type="ECO:0000313" key="15">
    <source>
        <dbReference type="Proteomes" id="UP000234789"/>
    </source>
</evidence>
<keyword evidence="5 10" id="KW-0133">Cell shape</keyword>
<evidence type="ECO:0000256" key="7">
    <source>
        <dbReference type="ARBA" id="ARBA00023136"/>
    </source>
</evidence>
<dbReference type="Gene3D" id="3.40.50.2000">
    <property type="entry name" value="Glycogen Phosphorylase B"/>
    <property type="match status" value="2"/>
</dbReference>
<dbReference type="GO" id="GO:0071555">
    <property type="term" value="P:cell wall organization"/>
    <property type="evidence" value="ECO:0007669"/>
    <property type="project" value="UniProtKB-KW"/>
</dbReference>
<evidence type="ECO:0000256" key="6">
    <source>
        <dbReference type="ARBA" id="ARBA00022984"/>
    </source>
</evidence>
<dbReference type="SUPFAM" id="SSF53756">
    <property type="entry name" value="UDP-Glycosyltransferase/glycogen phosphorylase"/>
    <property type="match status" value="2"/>
</dbReference>
<dbReference type="HAMAP" id="MF_00033">
    <property type="entry name" value="MurG"/>
    <property type="match status" value="1"/>
</dbReference>
<comment type="pathway">
    <text evidence="10">Cell wall biogenesis; peptidoglycan biosynthesis.</text>
</comment>
<organism evidence="14 15">
    <name type="scientific">Paenibacillus pasadenensis</name>
    <dbReference type="NCBI Taxonomy" id="217090"/>
    <lineage>
        <taxon>Bacteria</taxon>
        <taxon>Bacillati</taxon>
        <taxon>Bacillota</taxon>
        <taxon>Bacilli</taxon>
        <taxon>Bacillales</taxon>
        <taxon>Paenibacillaceae</taxon>
        <taxon>Paenibacillus</taxon>
    </lineage>
</organism>
<keyword evidence="7 10" id="KW-0472">Membrane</keyword>
<evidence type="ECO:0000256" key="2">
    <source>
        <dbReference type="ARBA" id="ARBA00022618"/>
    </source>
</evidence>
<dbReference type="GO" id="GO:0009252">
    <property type="term" value="P:peptidoglycan biosynthetic process"/>
    <property type="evidence" value="ECO:0007669"/>
    <property type="project" value="UniProtKB-UniRule"/>
</dbReference>
<evidence type="ECO:0000256" key="5">
    <source>
        <dbReference type="ARBA" id="ARBA00022960"/>
    </source>
</evidence>
<keyword evidence="4 10" id="KW-0808">Transferase</keyword>
<gene>
    <name evidence="10" type="primary">murG</name>
    <name evidence="14" type="ORF">B8V81_0429</name>
</gene>
<evidence type="ECO:0000256" key="1">
    <source>
        <dbReference type="ARBA" id="ARBA00022475"/>
    </source>
</evidence>
<dbReference type="GO" id="GO:0005886">
    <property type="term" value="C:plasma membrane"/>
    <property type="evidence" value="ECO:0007669"/>
    <property type="project" value="UniProtKB-SubCell"/>
</dbReference>
<reference evidence="14 15" key="1">
    <citation type="submission" date="2017-05" db="EMBL/GenBank/DDBJ databases">
        <title>Functional genome analysis of Paenibacillus pasadenensis strain R16: insights on endophytic life style and antifungal activity.</title>
        <authorList>
            <person name="Passera A."/>
            <person name="Marcolungo L."/>
            <person name="Casati P."/>
            <person name="Brasca M."/>
            <person name="Quaglino F."/>
            <person name="Delledonne M."/>
        </authorList>
    </citation>
    <scope>NUCLEOTIDE SEQUENCE [LARGE SCALE GENOMIC DNA]</scope>
    <source>
        <strain evidence="14 15">R16</strain>
    </source>
</reference>
<comment type="caution">
    <text evidence="10">Lacks conserved residue(s) required for the propagation of feature annotation.</text>
</comment>
<keyword evidence="8 10" id="KW-0131">Cell cycle</keyword>
<comment type="caution">
    <text evidence="14">The sequence shown here is derived from an EMBL/GenBank/DDBJ whole genome shotgun (WGS) entry which is preliminary data.</text>
</comment>
<keyword evidence="2 10" id="KW-0132">Cell division</keyword>
<dbReference type="EMBL" id="NFEZ01000001">
    <property type="protein sequence ID" value="PLT48297.1"/>
    <property type="molecule type" value="Genomic_DNA"/>
</dbReference>
<dbReference type="InterPro" id="IPR004276">
    <property type="entry name" value="GlycoTrans_28_N"/>
</dbReference>
<dbReference type="Proteomes" id="UP000234789">
    <property type="component" value="Unassembled WGS sequence"/>
</dbReference>
<keyword evidence="3 10" id="KW-0328">Glycosyltransferase</keyword>
<evidence type="ECO:0000256" key="10">
    <source>
        <dbReference type="HAMAP-Rule" id="MF_00033"/>
    </source>
</evidence>
<dbReference type="Pfam" id="PF04101">
    <property type="entry name" value="Glyco_tran_28_C"/>
    <property type="match status" value="1"/>
</dbReference>
<feature type="region of interest" description="Disordered" evidence="11">
    <location>
        <begin position="1"/>
        <end position="20"/>
    </location>
</feature>
<feature type="domain" description="Glycosyl transferase family 28 C-terminal" evidence="13">
    <location>
        <begin position="354"/>
        <end position="458"/>
    </location>
</feature>
<evidence type="ECO:0000256" key="8">
    <source>
        <dbReference type="ARBA" id="ARBA00023306"/>
    </source>
</evidence>
<keyword evidence="1 10" id="KW-1003">Cell membrane</keyword>
<feature type="binding site" evidence="10">
    <location>
        <position position="241"/>
    </location>
    <ligand>
        <name>UDP-N-acetyl-alpha-D-glucosamine</name>
        <dbReference type="ChEBI" id="CHEBI:57705"/>
    </ligand>
</feature>
<evidence type="ECO:0000259" key="13">
    <source>
        <dbReference type="Pfam" id="PF04101"/>
    </source>
</evidence>
<protein>
    <recommendedName>
        <fullName evidence="10">UDP-N-acetylglucosamine--N-acetylmuramyl-(pentapeptide) pyrophosphoryl-undecaprenol N-acetylglucosamine transferase</fullName>
        <ecNumber evidence="10">2.4.1.227</ecNumber>
    </recommendedName>
    <alternativeName>
        <fullName evidence="10">Undecaprenyl-PP-MurNAc-pentapeptide-UDPGlcNAc GlcNAc transferase</fullName>
    </alternativeName>
</protein>
<evidence type="ECO:0000256" key="11">
    <source>
        <dbReference type="SAM" id="MobiDB-lite"/>
    </source>
</evidence>
<comment type="function">
    <text evidence="10">Cell wall formation. Catalyzes the transfer of a GlcNAc subunit on undecaprenyl-pyrophosphoryl-MurNAc-pentapeptide (lipid intermediate I) to form undecaprenyl-pyrophosphoryl-MurNAc-(pentapeptide)GlcNAc (lipid intermediate II).</text>
</comment>
<dbReference type="AlphaFoldDB" id="A0A2N5ND70"/>
<dbReference type="GO" id="GO:0051991">
    <property type="term" value="F:UDP-N-acetyl-D-glucosamine:N-acetylmuramoyl-L-alanyl-D-glutamyl-meso-2,6-diaminopimelyl-D-alanyl-D-alanine-diphosphoundecaprenol 4-beta-N-acetylglucosaminlytransferase activity"/>
    <property type="evidence" value="ECO:0007669"/>
    <property type="project" value="RHEA"/>
</dbReference>
<accession>A0A2N5ND70</accession>
<dbReference type="Pfam" id="PF03033">
    <property type="entry name" value="Glyco_transf_28"/>
    <property type="match status" value="1"/>
</dbReference>
<evidence type="ECO:0000313" key="14">
    <source>
        <dbReference type="EMBL" id="PLT48297.1"/>
    </source>
</evidence>
<comment type="catalytic activity">
    <reaction evidence="10">
        <text>di-trans,octa-cis-undecaprenyl diphospho-N-acetyl-alpha-D-muramoyl-L-alanyl-D-glutamyl-meso-2,6-diaminopimeloyl-D-alanyl-D-alanine + UDP-N-acetyl-alpha-D-glucosamine = di-trans,octa-cis-undecaprenyl diphospho-[N-acetyl-alpha-D-glucosaminyl-(1-&gt;4)]-N-acetyl-alpha-D-muramoyl-L-alanyl-D-glutamyl-meso-2,6-diaminopimeloyl-D-alanyl-D-alanine + UDP + H(+)</text>
        <dbReference type="Rhea" id="RHEA:31227"/>
        <dbReference type="ChEBI" id="CHEBI:15378"/>
        <dbReference type="ChEBI" id="CHEBI:57705"/>
        <dbReference type="ChEBI" id="CHEBI:58223"/>
        <dbReference type="ChEBI" id="CHEBI:61387"/>
        <dbReference type="ChEBI" id="CHEBI:61388"/>
        <dbReference type="EC" id="2.4.1.227"/>
    </reaction>
</comment>
<keyword evidence="9 10" id="KW-0961">Cell wall biogenesis/degradation</keyword>
<dbReference type="GO" id="GO:0005975">
    <property type="term" value="P:carbohydrate metabolic process"/>
    <property type="evidence" value="ECO:0007669"/>
    <property type="project" value="InterPro"/>
</dbReference>
<name>A0A2N5ND70_9BACL</name>
<evidence type="ECO:0000256" key="9">
    <source>
        <dbReference type="ARBA" id="ARBA00023316"/>
    </source>
</evidence>
<sequence length="479" mass="50098">MEHNRKEAAGAPVAEAERADMELRGADAERDEAGHRGGTALPSRGKRKRIVLTGGGTTGHVSVNLALIPGLLADGWSVHYIGSRDGIERSLIEPIDGVTYHSVSTGKLRRYWDRKNVTDALRVGKGLVQAASLIRKLKPDVVFSKGGFVSVPVVLAAKLNRVPAIIHESDVTPGLANRIAIPCATAVCTTFPETAAYIKSAKVVQAGPLVRPELYSGDAERGRRLCGFDRSRPVLLVMGGSLGSRRLNEAIYEALPELLPRWQVVHLRGKGQAAAPAAAPAQAAAAAAPRDPALQPSGPIVRIGGAPIAPAAGGDLGPTAPADGRSATGAEASRPAGTGGSEEAEGGGSELMEATDGYRSFEYLSEELPDVLALADAVLSRAGANAIFELLALRKPMLLVPLTLAQSRGDQIRNAASFEAAGLARVLPEEKLSTVTLMQELRALADSGPELDARMAAAAPADPLPLLHRLIRDAAERRG</sequence>
<evidence type="ECO:0000259" key="12">
    <source>
        <dbReference type="Pfam" id="PF03033"/>
    </source>
</evidence>
<feature type="domain" description="Glycosyltransferase family 28 N-terminal" evidence="12">
    <location>
        <begin position="50"/>
        <end position="188"/>
    </location>
</feature>
<dbReference type="GO" id="GO:0051301">
    <property type="term" value="P:cell division"/>
    <property type="evidence" value="ECO:0007669"/>
    <property type="project" value="UniProtKB-KW"/>
</dbReference>
<dbReference type="UniPathway" id="UPA00219"/>
<comment type="subcellular location">
    <subcellularLocation>
        <location evidence="10">Cell membrane</location>
        <topology evidence="10">Peripheral membrane protein</topology>
        <orientation evidence="10">Cytoplasmic side</orientation>
    </subcellularLocation>
</comment>
<dbReference type="PANTHER" id="PTHR21015:SF27">
    <property type="entry name" value="UDP-N-ACETYLGLUCOSAMINE--N-ACETYLMURAMYL-(PENTAPEPTIDE) PYROPHOSPHORYL-UNDECAPRENOL N-ACETYLGLUCOSAMINE TRANSFERASE"/>
    <property type="match status" value="1"/>
</dbReference>
<proteinExistence type="inferred from homology"/>
<comment type="similarity">
    <text evidence="10">Belongs to the glycosyltransferase 28 family. MurG subfamily.</text>
</comment>
<dbReference type="EC" id="2.4.1.227" evidence="10"/>
<evidence type="ECO:0000256" key="4">
    <source>
        <dbReference type="ARBA" id="ARBA00022679"/>
    </source>
</evidence>
<evidence type="ECO:0000256" key="3">
    <source>
        <dbReference type="ARBA" id="ARBA00022676"/>
    </source>
</evidence>
<dbReference type="InterPro" id="IPR007235">
    <property type="entry name" value="Glyco_trans_28_C"/>
</dbReference>
<feature type="binding site" evidence="10">
    <location>
        <position position="211"/>
    </location>
    <ligand>
        <name>UDP-N-acetyl-alpha-D-glucosamine</name>
        <dbReference type="ChEBI" id="CHEBI:57705"/>
    </ligand>
</feature>
<dbReference type="RefSeq" id="WP_244912696.1">
    <property type="nucleotide sequence ID" value="NZ_NFEZ01000001.1"/>
</dbReference>